<accession>A0A4D9F4Z8</accession>
<proteinExistence type="predicted"/>
<evidence type="ECO:0000313" key="2">
    <source>
        <dbReference type="Proteomes" id="UP000297703"/>
    </source>
</evidence>
<reference evidence="1 2" key="2">
    <citation type="submission" date="2019-04" db="EMBL/GenBank/DDBJ databases">
        <title>The genome sequence of big-headed turtle.</title>
        <authorList>
            <person name="Gong S."/>
        </authorList>
    </citation>
    <scope>NUCLEOTIDE SEQUENCE [LARGE SCALE GENOMIC DNA]</scope>
    <source>
        <strain evidence="1">DO16091913</strain>
        <tissue evidence="1">Muscle</tissue>
    </source>
</reference>
<organism evidence="1 2">
    <name type="scientific">Platysternon megacephalum</name>
    <name type="common">big-headed turtle</name>
    <dbReference type="NCBI Taxonomy" id="55544"/>
    <lineage>
        <taxon>Eukaryota</taxon>
        <taxon>Metazoa</taxon>
        <taxon>Chordata</taxon>
        <taxon>Craniata</taxon>
        <taxon>Vertebrata</taxon>
        <taxon>Euteleostomi</taxon>
        <taxon>Archelosauria</taxon>
        <taxon>Testudinata</taxon>
        <taxon>Testudines</taxon>
        <taxon>Cryptodira</taxon>
        <taxon>Durocryptodira</taxon>
        <taxon>Testudinoidea</taxon>
        <taxon>Platysternidae</taxon>
        <taxon>Platysternon</taxon>
    </lineage>
</organism>
<dbReference type="AlphaFoldDB" id="A0A4D9F4Z8"/>
<reference evidence="1 2" key="1">
    <citation type="submission" date="2019-04" db="EMBL/GenBank/DDBJ databases">
        <title>Draft genome of the big-headed turtle Platysternon megacephalum.</title>
        <authorList>
            <person name="Gong S."/>
        </authorList>
    </citation>
    <scope>NUCLEOTIDE SEQUENCE [LARGE SCALE GENOMIC DNA]</scope>
    <source>
        <strain evidence="1">DO16091913</strain>
        <tissue evidence="1">Muscle</tissue>
    </source>
</reference>
<keyword evidence="2" id="KW-1185">Reference proteome</keyword>
<name>A0A4D9F4Z8_9SAUR</name>
<evidence type="ECO:0000313" key="1">
    <source>
        <dbReference type="EMBL" id="TFK12784.1"/>
    </source>
</evidence>
<dbReference type="Proteomes" id="UP000297703">
    <property type="component" value="Unassembled WGS sequence"/>
</dbReference>
<comment type="caution">
    <text evidence="1">The sequence shown here is derived from an EMBL/GenBank/DDBJ whole genome shotgun (WGS) entry which is preliminary data.</text>
</comment>
<gene>
    <name evidence="1" type="ORF">DR999_PMT03610</name>
</gene>
<dbReference type="EMBL" id="QXTE01000018">
    <property type="protein sequence ID" value="TFK12784.1"/>
    <property type="molecule type" value="Genomic_DNA"/>
</dbReference>
<sequence length="130" mass="14839">MPRATGQLRSVSWLGVKAALGPQRTLNQGELKLPDSSPVLHSAWGKWSELGAGWFCFNSDQGKEATYRFKSAFTAILYNVSMNINICDLFIFYRKLQLGSKLLDKPFVCWLHSTSGNYIMRHSKFSRRFN</sequence>
<protein>
    <submittedName>
        <fullName evidence="1">F-box/LRR-repeat protein 17</fullName>
    </submittedName>
</protein>